<feature type="compositionally biased region" description="Polar residues" evidence="1">
    <location>
        <begin position="123"/>
        <end position="133"/>
    </location>
</feature>
<comment type="caution">
    <text evidence="2">The sequence shown here is derived from an EMBL/GenBank/DDBJ whole genome shotgun (WGS) entry which is preliminary data.</text>
</comment>
<organism evidence="2 3">
    <name type="scientific">Actinomyces johnsonii F0510</name>
    <dbReference type="NCBI Taxonomy" id="1227262"/>
    <lineage>
        <taxon>Bacteria</taxon>
        <taxon>Bacillati</taxon>
        <taxon>Actinomycetota</taxon>
        <taxon>Actinomycetes</taxon>
        <taxon>Actinomycetales</taxon>
        <taxon>Actinomycetaceae</taxon>
        <taxon>Actinomyces</taxon>
    </lineage>
</organism>
<feature type="region of interest" description="Disordered" evidence="1">
    <location>
        <begin position="123"/>
        <end position="148"/>
    </location>
</feature>
<protein>
    <submittedName>
        <fullName evidence="2">Uncharacterized protein</fullName>
    </submittedName>
</protein>
<sequence>MEHLPPNNRESPTCRDHKMNLIGPLDHRQTVVAHGSLTGEKPTVDARQDNGALSTWDTDNTMLVGNELTGSHKRGDMTALGARQVKVPNAHHAVAATNNGEQVCVHSVHGAHCRPTAEWAQPDSSALRTTGASVSLWPPGPIEVSPMS</sequence>
<dbReference type="EMBL" id="AWSD01000368">
    <property type="protein sequence ID" value="ERH15728.1"/>
    <property type="molecule type" value="Genomic_DNA"/>
</dbReference>
<dbReference type="HOGENOM" id="CLU_1754936_0_0_11"/>
<evidence type="ECO:0000313" key="3">
    <source>
        <dbReference type="Proteomes" id="UP000016498"/>
    </source>
</evidence>
<reference evidence="2 3" key="1">
    <citation type="submission" date="2013-06" db="EMBL/GenBank/DDBJ databases">
        <authorList>
            <person name="Weinstock G."/>
            <person name="Sodergren E."/>
            <person name="Lobos E.A."/>
            <person name="Fulton L."/>
            <person name="Fulton R."/>
            <person name="Courtney L."/>
            <person name="Fronick C."/>
            <person name="O'Laughlin M."/>
            <person name="Godfrey J."/>
            <person name="Wilson R.M."/>
            <person name="Miner T."/>
            <person name="Farmer C."/>
            <person name="Delehaunty K."/>
            <person name="Cordes M."/>
            <person name="Minx P."/>
            <person name="Tomlinson C."/>
            <person name="Chen J."/>
            <person name="Wollam A."/>
            <person name="Pepin K.H."/>
            <person name="Bhonagiri V."/>
            <person name="Zhang X."/>
            <person name="Warren W."/>
            <person name="Mitreva M."/>
            <person name="Mardis E.R."/>
            <person name="Wilson R.K."/>
        </authorList>
    </citation>
    <scope>NUCLEOTIDE SEQUENCE [LARGE SCALE GENOMIC DNA]</scope>
    <source>
        <strain evidence="2 3">F0510</strain>
    </source>
</reference>
<dbReference type="Proteomes" id="UP000016498">
    <property type="component" value="Unassembled WGS sequence"/>
</dbReference>
<evidence type="ECO:0000256" key="1">
    <source>
        <dbReference type="SAM" id="MobiDB-lite"/>
    </source>
</evidence>
<accession>U1R7Q8</accession>
<proteinExistence type="predicted"/>
<gene>
    <name evidence="2" type="ORF">HMPREF1549_03015</name>
</gene>
<dbReference type="AlphaFoldDB" id="U1R7Q8"/>
<evidence type="ECO:0000313" key="2">
    <source>
        <dbReference type="EMBL" id="ERH15728.1"/>
    </source>
</evidence>
<name>U1R7Q8_9ACTO</name>